<gene>
    <name evidence="2" type="ORF">EVJ47_08590</name>
</gene>
<reference evidence="2 3" key="1">
    <citation type="submission" date="2019-01" db="EMBL/GenBank/DDBJ databases">
        <title>Insights into ecological role of a new deltaproteobacterial order Candidatus Sinidesulfobacterales (Sva0485) by metagenomics and metatranscriptomics.</title>
        <authorList>
            <person name="Tan S."/>
            <person name="Liu J."/>
            <person name="Fang Y."/>
            <person name="Hedlund B.P."/>
            <person name="Lian Z.H."/>
            <person name="Huang L.Y."/>
            <person name="Li J.T."/>
            <person name="Huang L.N."/>
            <person name="Li W.J."/>
            <person name="Jiang H.C."/>
            <person name="Dong H.L."/>
            <person name="Shu W.S."/>
        </authorList>
    </citation>
    <scope>NUCLEOTIDE SEQUENCE [LARGE SCALE GENOMIC DNA]</scope>
    <source>
        <strain evidence="2">AP3</strain>
    </source>
</reference>
<protein>
    <submittedName>
        <fullName evidence="2">Uncharacterized protein</fullName>
    </submittedName>
</protein>
<accession>A0A519B9T8</accession>
<sequence>MKKFIISTVFTAAAAFIFMVSFSMVSGINNSYALQGSHLTGSGKITAKKNSKTKNDENKSKKKLNKMGAGCL</sequence>
<organism evidence="2 3">
    <name type="scientific">Candidatus Acidulodesulfobacterium ferriphilum</name>
    <dbReference type="NCBI Taxonomy" id="2597223"/>
    <lineage>
        <taxon>Bacteria</taxon>
        <taxon>Deltaproteobacteria</taxon>
        <taxon>Candidatus Acidulodesulfobacterales</taxon>
        <taxon>Candidatus Acidulodesulfobacterium</taxon>
    </lineage>
</organism>
<proteinExistence type="predicted"/>
<feature type="region of interest" description="Disordered" evidence="1">
    <location>
        <begin position="41"/>
        <end position="72"/>
    </location>
</feature>
<evidence type="ECO:0000256" key="1">
    <source>
        <dbReference type="SAM" id="MobiDB-lite"/>
    </source>
</evidence>
<name>A0A519B9T8_9DELT</name>
<evidence type="ECO:0000313" key="2">
    <source>
        <dbReference type="EMBL" id="RZD13976.1"/>
    </source>
</evidence>
<dbReference type="Proteomes" id="UP000320813">
    <property type="component" value="Unassembled WGS sequence"/>
</dbReference>
<comment type="caution">
    <text evidence="2">The sequence shown here is derived from an EMBL/GenBank/DDBJ whole genome shotgun (WGS) entry which is preliminary data.</text>
</comment>
<evidence type="ECO:0000313" key="3">
    <source>
        <dbReference type="Proteomes" id="UP000320813"/>
    </source>
</evidence>
<dbReference type="AlphaFoldDB" id="A0A519B9T8"/>
<dbReference type="EMBL" id="SGBD01000005">
    <property type="protein sequence ID" value="RZD13976.1"/>
    <property type="molecule type" value="Genomic_DNA"/>
</dbReference>